<evidence type="ECO:0000313" key="1">
    <source>
        <dbReference type="Ensembl" id="ENSCCNP00000026712.1"/>
    </source>
</evidence>
<accession>A0A8C0XHU9</accession>
<dbReference type="AlphaFoldDB" id="A0A8C0XHU9"/>
<protein>
    <submittedName>
        <fullName evidence="1">Uncharacterized protein</fullName>
    </submittedName>
</protein>
<name>A0A8C0XHU9_CASCN</name>
<dbReference type="Ensembl" id="ENSCCNT00000033842.1">
    <property type="protein sequence ID" value="ENSCCNP00000026712.1"/>
    <property type="gene ID" value="ENSCCNG00000025885.1"/>
</dbReference>
<organism evidence="1">
    <name type="scientific">Castor canadensis</name>
    <name type="common">American beaver</name>
    <dbReference type="NCBI Taxonomy" id="51338"/>
    <lineage>
        <taxon>Eukaryota</taxon>
        <taxon>Metazoa</taxon>
        <taxon>Chordata</taxon>
        <taxon>Craniata</taxon>
        <taxon>Vertebrata</taxon>
        <taxon>Euteleostomi</taxon>
        <taxon>Mammalia</taxon>
        <taxon>Eutheria</taxon>
        <taxon>Euarchontoglires</taxon>
        <taxon>Glires</taxon>
        <taxon>Rodentia</taxon>
        <taxon>Castorimorpha</taxon>
        <taxon>Castoridae</taxon>
        <taxon>Castor</taxon>
    </lineage>
</organism>
<reference evidence="1" key="1">
    <citation type="submission" date="2023-09" db="UniProtKB">
        <authorList>
            <consortium name="Ensembl"/>
        </authorList>
    </citation>
    <scope>IDENTIFICATION</scope>
</reference>
<proteinExistence type="predicted"/>
<sequence>MFLKCILPRSRMNLLRLQLSVSSPRMLQKPTAEKAVVRFPLKTTLLMILKMNEFSALQSFRSSSMLFINSYRFCPKYLSIS</sequence>